<sequence>MIRLIFSGALPAAPSQPQLDAFLGDSRARNRRHGLCGAMVLMGRDFLQVIEGPDAAVEQMYDQLSQQSHRYGLVLVARQTIDAPMFGHWHLGLIQPPLPGDESAPNAQPTLIEIQNAEGKNADERYTLKVMRDFILGKWHRSQLDPNQPIVLHRQRPVL</sequence>
<organism evidence="2 3">
    <name type="scientific">Paludibacterium purpuratum</name>
    <dbReference type="NCBI Taxonomy" id="1144873"/>
    <lineage>
        <taxon>Bacteria</taxon>
        <taxon>Pseudomonadati</taxon>
        <taxon>Pseudomonadota</taxon>
        <taxon>Betaproteobacteria</taxon>
        <taxon>Neisseriales</taxon>
        <taxon>Chromobacteriaceae</taxon>
        <taxon>Paludibacterium</taxon>
    </lineage>
</organism>
<dbReference type="InterPro" id="IPR036046">
    <property type="entry name" value="Acylphosphatase-like_dom_sf"/>
</dbReference>
<dbReference type="Pfam" id="PF04940">
    <property type="entry name" value="BLUF"/>
    <property type="match status" value="1"/>
</dbReference>
<gene>
    <name evidence="2" type="ORF">DFP86_101201</name>
</gene>
<evidence type="ECO:0000313" key="3">
    <source>
        <dbReference type="Proteomes" id="UP000295611"/>
    </source>
</evidence>
<dbReference type="Gene3D" id="3.30.70.100">
    <property type="match status" value="1"/>
</dbReference>
<dbReference type="EMBL" id="SNZP01000001">
    <property type="protein sequence ID" value="TDR82811.1"/>
    <property type="molecule type" value="Genomic_DNA"/>
</dbReference>
<protein>
    <submittedName>
        <fullName evidence="2">FAD-dependent sensor of blue light</fullName>
    </submittedName>
</protein>
<dbReference type="GO" id="GO:0009882">
    <property type="term" value="F:blue light photoreceptor activity"/>
    <property type="evidence" value="ECO:0007669"/>
    <property type="project" value="InterPro"/>
</dbReference>
<dbReference type="AlphaFoldDB" id="A0A4R7BCW4"/>
<dbReference type="SUPFAM" id="SSF54975">
    <property type="entry name" value="Acylphosphatase/BLUF domain-like"/>
    <property type="match status" value="1"/>
</dbReference>
<dbReference type="PROSITE" id="PS50925">
    <property type="entry name" value="BLUF"/>
    <property type="match status" value="1"/>
</dbReference>
<dbReference type="GO" id="GO:0071949">
    <property type="term" value="F:FAD binding"/>
    <property type="evidence" value="ECO:0007669"/>
    <property type="project" value="InterPro"/>
</dbReference>
<dbReference type="Proteomes" id="UP000295611">
    <property type="component" value="Unassembled WGS sequence"/>
</dbReference>
<keyword evidence="3" id="KW-1185">Reference proteome</keyword>
<feature type="domain" description="BLUF" evidence="1">
    <location>
        <begin position="1"/>
        <end position="92"/>
    </location>
</feature>
<evidence type="ECO:0000313" key="2">
    <source>
        <dbReference type="EMBL" id="TDR82811.1"/>
    </source>
</evidence>
<evidence type="ECO:0000259" key="1">
    <source>
        <dbReference type="PROSITE" id="PS50925"/>
    </source>
</evidence>
<comment type="caution">
    <text evidence="2">The sequence shown here is derived from an EMBL/GenBank/DDBJ whole genome shotgun (WGS) entry which is preliminary data.</text>
</comment>
<dbReference type="RefSeq" id="WP_166642100.1">
    <property type="nucleotide sequence ID" value="NZ_SNZP01000001.1"/>
</dbReference>
<proteinExistence type="predicted"/>
<dbReference type="SMART" id="SM01034">
    <property type="entry name" value="BLUF"/>
    <property type="match status" value="1"/>
</dbReference>
<dbReference type="InterPro" id="IPR007024">
    <property type="entry name" value="BLUF_domain"/>
</dbReference>
<reference evidence="2 3" key="1">
    <citation type="submission" date="2019-03" db="EMBL/GenBank/DDBJ databases">
        <title>Genomic Encyclopedia of Type Strains, Phase III (KMG-III): the genomes of soil and plant-associated and newly described type strains.</title>
        <authorList>
            <person name="Whitman W."/>
        </authorList>
    </citation>
    <scope>NUCLEOTIDE SEQUENCE [LARGE SCALE GENOMIC DNA]</scope>
    <source>
        <strain evidence="2 3">CECT 8976</strain>
    </source>
</reference>
<name>A0A4R7BCW4_9NEIS</name>
<accession>A0A4R7BCW4</accession>